<feature type="signal peptide" evidence="9">
    <location>
        <begin position="1"/>
        <end position="34"/>
    </location>
</feature>
<dbReference type="InterPro" id="IPR025987">
    <property type="entry name" value="GW_dom"/>
</dbReference>
<dbReference type="AlphaFoldDB" id="A0A383TIZ2"/>
<evidence type="ECO:0000256" key="8">
    <source>
        <dbReference type="SAM" id="MobiDB-lite"/>
    </source>
</evidence>
<dbReference type="GO" id="GO:0016740">
    <property type="term" value="F:transferase activity"/>
    <property type="evidence" value="ECO:0007669"/>
    <property type="project" value="UniProtKB-KW"/>
</dbReference>
<keyword evidence="3 9" id="KW-0732">Signal</keyword>
<feature type="domain" description="GW" evidence="10">
    <location>
        <begin position="493"/>
        <end position="568"/>
    </location>
</feature>
<feature type="compositionally biased region" description="Polar residues" evidence="8">
    <location>
        <begin position="39"/>
        <end position="63"/>
    </location>
</feature>
<dbReference type="PANTHER" id="PTHR30582">
    <property type="entry name" value="L,D-TRANSPEPTIDASE"/>
    <property type="match status" value="1"/>
</dbReference>
<reference evidence="13" key="1">
    <citation type="submission" date="2018-05" db="EMBL/GenBank/DDBJ databases">
        <authorList>
            <person name="Strepis N."/>
        </authorList>
    </citation>
    <scope>NUCLEOTIDE SEQUENCE [LARGE SCALE GENOMIC DNA]</scope>
</reference>
<keyword evidence="4 7" id="KW-0133">Cell shape</keyword>
<dbReference type="InterPro" id="IPR050979">
    <property type="entry name" value="LD-transpeptidase"/>
</dbReference>
<dbReference type="GO" id="GO:0008360">
    <property type="term" value="P:regulation of cell shape"/>
    <property type="evidence" value="ECO:0007669"/>
    <property type="project" value="UniProtKB-UniRule"/>
</dbReference>
<feature type="domain" description="L,D-TPase catalytic" evidence="11">
    <location>
        <begin position="679"/>
        <end position="801"/>
    </location>
</feature>
<dbReference type="RefSeq" id="WP_119093632.1">
    <property type="nucleotide sequence ID" value="NZ_UNRR01000036.1"/>
</dbReference>
<dbReference type="Proteomes" id="UP000262072">
    <property type="component" value="Unassembled WGS sequence"/>
</dbReference>
<evidence type="ECO:0000256" key="9">
    <source>
        <dbReference type="SAM" id="SignalP"/>
    </source>
</evidence>
<evidence type="ECO:0000256" key="3">
    <source>
        <dbReference type="ARBA" id="ARBA00022729"/>
    </source>
</evidence>
<dbReference type="GO" id="GO:0071555">
    <property type="term" value="P:cell wall organization"/>
    <property type="evidence" value="ECO:0007669"/>
    <property type="project" value="UniProtKB-UniRule"/>
</dbReference>
<dbReference type="InterPro" id="IPR038063">
    <property type="entry name" value="Transpep_catalytic_dom"/>
</dbReference>
<evidence type="ECO:0000256" key="7">
    <source>
        <dbReference type="PROSITE-ProRule" id="PRU01373"/>
    </source>
</evidence>
<evidence type="ECO:0008006" key="14">
    <source>
        <dbReference type="Google" id="ProtNLM"/>
    </source>
</evidence>
<dbReference type="UniPathway" id="UPA00219"/>
<evidence type="ECO:0000313" key="13">
    <source>
        <dbReference type="Proteomes" id="UP000262072"/>
    </source>
</evidence>
<dbReference type="InterPro" id="IPR005490">
    <property type="entry name" value="LD_TPept_cat_dom"/>
</dbReference>
<protein>
    <recommendedName>
        <fullName evidence="14">YkuD domain-containing protein</fullName>
    </recommendedName>
</protein>
<evidence type="ECO:0000259" key="11">
    <source>
        <dbReference type="PROSITE" id="PS52029"/>
    </source>
</evidence>
<feature type="active site" description="Proton donor/acceptor" evidence="7">
    <location>
        <position position="755"/>
    </location>
</feature>
<dbReference type="Gene3D" id="2.30.30.170">
    <property type="match status" value="6"/>
</dbReference>
<dbReference type="EMBL" id="UNRR01000036">
    <property type="protein sequence ID" value="SYZ79421.1"/>
    <property type="molecule type" value="Genomic_DNA"/>
</dbReference>
<dbReference type="Pfam" id="PF13457">
    <property type="entry name" value="GW"/>
    <property type="match status" value="6"/>
</dbReference>
<evidence type="ECO:0000313" key="12">
    <source>
        <dbReference type="EMBL" id="SYZ79421.1"/>
    </source>
</evidence>
<evidence type="ECO:0000256" key="2">
    <source>
        <dbReference type="ARBA" id="ARBA00022679"/>
    </source>
</evidence>
<keyword evidence="6 7" id="KW-0961">Cell wall biogenesis/degradation</keyword>
<organism evidence="12 13">
    <name type="scientific">Trichococcus shcherbakoviae</name>
    <dbReference type="NCBI Taxonomy" id="2094020"/>
    <lineage>
        <taxon>Bacteria</taxon>
        <taxon>Bacillati</taxon>
        <taxon>Bacillota</taxon>
        <taxon>Bacilli</taxon>
        <taxon>Lactobacillales</taxon>
        <taxon>Carnobacteriaceae</taxon>
        <taxon>Trichococcus</taxon>
    </lineage>
</organism>
<feature type="chain" id="PRO_5016624591" description="YkuD domain-containing protein" evidence="9">
    <location>
        <begin position="35"/>
        <end position="801"/>
    </location>
</feature>
<feature type="active site" description="Nucleophile" evidence="7">
    <location>
        <position position="777"/>
    </location>
</feature>
<proteinExistence type="predicted"/>
<evidence type="ECO:0000259" key="10">
    <source>
        <dbReference type="PROSITE" id="PS51780"/>
    </source>
</evidence>
<evidence type="ECO:0000256" key="5">
    <source>
        <dbReference type="ARBA" id="ARBA00022984"/>
    </source>
</evidence>
<dbReference type="PANTHER" id="PTHR30582:SF33">
    <property type="entry name" value="EXPORTED PROTEIN"/>
    <property type="match status" value="1"/>
</dbReference>
<evidence type="ECO:0000256" key="4">
    <source>
        <dbReference type="ARBA" id="ARBA00022960"/>
    </source>
</evidence>
<dbReference type="PROSITE" id="PS51780">
    <property type="entry name" value="GW"/>
    <property type="match status" value="2"/>
</dbReference>
<dbReference type="GO" id="GO:0018104">
    <property type="term" value="P:peptidoglycan-protein cross-linking"/>
    <property type="evidence" value="ECO:0007669"/>
    <property type="project" value="TreeGrafter"/>
</dbReference>
<gene>
    <name evidence="12" type="ORF">TART1_2274</name>
</gene>
<evidence type="ECO:0000256" key="1">
    <source>
        <dbReference type="ARBA" id="ARBA00004752"/>
    </source>
</evidence>
<feature type="region of interest" description="Disordered" evidence="8">
    <location>
        <begin position="36"/>
        <end position="136"/>
    </location>
</feature>
<name>A0A383TIZ2_9LACT</name>
<evidence type="ECO:0000256" key="6">
    <source>
        <dbReference type="ARBA" id="ARBA00023316"/>
    </source>
</evidence>
<dbReference type="SUPFAM" id="SSF141523">
    <property type="entry name" value="L,D-transpeptidase catalytic domain-like"/>
    <property type="match status" value="1"/>
</dbReference>
<keyword evidence="5 7" id="KW-0573">Peptidoglycan synthesis</keyword>
<dbReference type="InterPro" id="IPR038200">
    <property type="entry name" value="GW_dom_sf"/>
</dbReference>
<dbReference type="CDD" id="cd16913">
    <property type="entry name" value="YkuD_like"/>
    <property type="match status" value="1"/>
</dbReference>
<dbReference type="Gene3D" id="2.40.440.10">
    <property type="entry name" value="L,D-transpeptidase catalytic domain-like"/>
    <property type="match status" value="1"/>
</dbReference>
<sequence length="801" mass="86151">MKKMRKVKSQWCAVMVCGLSTAALMMAPAPSVFAETAAENESSTIGSESSQTETPDMLEQSSILYEDTDKAADVPPEEAVTGTPDLSEIAPSETSSEEPEAVVPASNEGIPPVTGSIPAVTEAEPQPSTATPLGSAPAVEITAADVPTLPEVKESSSDVAVSYKAVIAKGDFTLDSLPWGYTGYAFRYMTNDFVGQKIEVIRESQNGLYALAVLNGEKLGWVDKRALSDIVIIPKIQDLASAIAVDYTARISGKDFSIDTLPWGYAGYMYMGTSTAYLDQKIKAEKETANGQYVLISLNGEKLGWIDKRALSDIYSQPKVQDITSALTVDYAARIGAAGFSIDSLPWGYAGYAQMTTSSAYLNQSVQAVKETANGLFALITQNGNRLGWIDKRALTDIYVEPKVQELATGIPVDYKATIAAAGFSIDSLPWGYSGYGQIDTTSNHTGERIQAVQESPNGLYVLISSNGARLGWVDKRALTDIVVPAKIQDVASAVVVAYTAAVTSPGYSIDSLPWGYAGYQLMATSTDYLGQRVEAVKETANGAYVLLSLNGKKLGWIDKKALGDFNNRSQAQNISGGTVVNYSPTIAKAGFSVDTLPWGYAGYQWRTNTDSYVGQKVDAIKESADGHYVLISLNGTYIGWVDKAALSGLPTYAKGPDWTVINGYFRSNSGVTYYIGNSYIIVSLSHQSVWAYKGETMLVSAPVITGKPSANNATPRGLFYIQPFKQSPSVLIGEDYASPVSFWIPFVGNMVGLHDSPWQTHGYGGDIYLYYGSHGCVNTPYEAVRTLYYSYPVGTPVVVY</sequence>
<keyword evidence="2" id="KW-0808">Transferase</keyword>
<dbReference type="OrthoDB" id="2155627at2"/>
<dbReference type="PROSITE" id="PS52029">
    <property type="entry name" value="LD_TPASE"/>
    <property type="match status" value="1"/>
</dbReference>
<comment type="pathway">
    <text evidence="1 7">Cell wall biogenesis; peptidoglycan biosynthesis.</text>
</comment>
<dbReference type="GO" id="GO:0071972">
    <property type="term" value="F:peptidoglycan L,D-transpeptidase activity"/>
    <property type="evidence" value="ECO:0007669"/>
    <property type="project" value="TreeGrafter"/>
</dbReference>
<dbReference type="Pfam" id="PF03734">
    <property type="entry name" value="YkuD"/>
    <property type="match status" value="1"/>
</dbReference>
<feature type="domain" description="GW" evidence="10">
    <location>
        <begin position="241"/>
        <end position="316"/>
    </location>
</feature>
<dbReference type="SUPFAM" id="SSF82057">
    <property type="entry name" value="Prokaryotic SH3-related domain"/>
    <property type="match status" value="6"/>
</dbReference>
<accession>A0A383TIZ2</accession>
<dbReference type="GO" id="GO:0005576">
    <property type="term" value="C:extracellular region"/>
    <property type="evidence" value="ECO:0007669"/>
    <property type="project" value="TreeGrafter"/>
</dbReference>